<gene>
    <name evidence="7" type="ORF">SELMODRAFT_7735</name>
    <name evidence="6" type="ORF">SELMODRAFT_7736</name>
</gene>
<dbReference type="GO" id="GO:0003735">
    <property type="term" value="F:structural constituent of ribosome"/>
    <property type="evidence" value="ECO:0000318"/>
    <property type="project" value="GO_Central"/>
</dbReference>
<dbReference type="KEGG" id="smo:SELMODRAFT_7736"/>
<comment type="similarity">
    <text evidence="1">Belongs to the bacterial ribosomal protein bS6 family.</text>
</comment>
<dbReference type="HAMAP" id="MF_00360">
    <property type="entry name" value="Ribosomal_bS6"/>
    <property type="match status" value="1"/>
</dbReference>
<evidence type="ECO:0000313" key="6">
    <source>
        <dbReference type="EMBL" id="EFJ30318.1"/>
    </source>
</evidence>
<dbReference type="eggNOG" id="ENOG502QU7T">
    <property type="taxonomic scope" value="Eukaryota"/>
</dbReference>
<dbReference type="KEGG" id="smo:SELMODRAFT_7735"/>
<keyword evidence="8" id="KW-1185">Reference proteome</keyword>
<dbReference type="InterPro" id="IPR000529">
    <property type="entry name" value="Ribosomal_bS6"/>
</dbReference>
<evidence type="ECO:0000256" key="5">
    <source>
        <dbReference type="ARBA" id="ARBA00023274"/>
    </source>
</evidence>
<dbReference type="GO" id="GO:0015935">
    <property type="term" value="C:small ribosomal subunit"/>
    <property type="evidence" value="ECO:0000318"/>
    <property type="project" value="GO_Central"/>
</dbReference>
<protein>
    <recommendedName>
        <fullName evidence="9">30S ribosomal protein S6</fullName>
    </recommendedName>
</protein>
<reference evidence="7 8" key="1">
    <citation type="journal article" date="2011" name="Science">
        <title>The Selaginella genome identifies genetic changes associated with the evolution of vascular plants.</title>
        <authorList>
            <person name="Banks J.A."/>
            <person name="Nishiyama T."/>
            <person name="Hasebe M."/>
            <person name="Bowman J.L."/>
            <person name="Gribskov M."/>
            <person name="dePamphilis C."/>
            <person name="Albert V.A."/>
            <person name="Aono N."/>
            <person name="Aoyama T."/>
            <person name="Ambrose B.A."/>
            <person name="Ashton N.W."/>
            <person name="Axtell M.J."/>
            <person name="Barker E."/>
            <person name="Barker M.S."/>
            <person name="Bennetzen J.L."/>
            <person name="Bonawitz N.D."/>
            <person name="Chapple C."/>
            <person name="Cheng C."/>
            <person name="Correa L.G."/>
            <person name="Dacre M."/>
            <person name="DeBarry J."/>
            <person name="Dreyer I."/>
            <person name="Elias M."/>
            <person name="Engstrom E.M."/>
            <person name="Estelle M."/>
            <person name="Feng L."/>
            <person name="Finet C."/>
            <person name="Floyd S.K."/>
            <person name="Frommer W.B."/>
            <person name="Fujita T."/>
            <person name="Gramzow L."/>
            <person name="Gutensohn M."/>
            <person name="Harholt J."/>
            <person name="Hattori M."/>
            <person name="Heyl A."/>
            <person name="Hirai T."/>
            <person name="Hiwatashi Y."/>
            <person name="Ishikawa M."/>
            <person name="Iwata M."/>
            <person name="Karol K.G."/>
            <person name="Koehler B."/>
            <person name="Kolukisaoglu U."/>
            <person name="Kubo M."/>
            <person name="Kurata T."/>
            <person name="Lalonde S."/>
            <person name="Li K."/>
            <person name="Li Y."/>
            <person name="Litt A."/>
            <person name="Lyons E."/>
            <person name="Manning G."/>
            <person name="Maruyama T."/>
            <person name="Michael T.P."/>
            <person name="Mikami K."/>
            <person name="Miyazaki S."/>
            <person name="Morinaga S."/>
            <person name="Murata T."/>
            <person name="Mueller-Roeber B."/>
            <person name="Nelson D.R."/>
            <person name="Obara M."/>
            <person name="Oguri Y."/>
            <person name="Olmstead R.G."/>
            <person name="Onodera N."/>
            <person name="Petersen B.L."/>
            <person name="Pils B."/>
            <person name="Prigge M."/>
            <person name="Rensing S.A."/>
            <person name="Riano-Pachon D.M."/>
            <person name="Roberts A.W."/>
            <person name="Sato Y."/>
            <person name="Scheller H.V."/>
            <person name="Schulz B."/>
            <person name="Schulz C."/>
            <person name="Shakirov E.V."/>
            <person name="Shibagaki N."/>
            <person name="Shinohara N."/>
            <person name="Shippen D.E."/>
            <person name="Soerensen I."/>
            <person name="Sotooka R."/>
            <person name="Sugimoto N."/>
            <person name="Sugita M."/>
            <person name="Sumikawa N."/>
            <person name="Tanurdzic M."/>
            <person name="Theissen G."/>
            <person name="Ulvskov P."/>
            <person name="Wakazuki S."/>
            <person name="Weng J.K."/>
            <person name="Willats W.W."/>
            <person name="Wipf D."/>
            <person name="Wolf P.G."/>
            <person name="Yang L."/>
            <person name="Zimmer A.D."/>
            <person name="Zhu Q."/>
            <person name="Mitros T."/>
            <person name="Hellsten U."/>
            <person name="Loque D."/>
            <person name="Otillar R."/>
            <person name="Salamov A."/>
            <person name="Schmutz J."/>
            <person name="Shapiro H."/>
            <person name="Lindquist E."/>
            <person name="Lucas S."/>
            <person name="Rokhsar D."/>
            <person name="Grigoriev I.V."/>
        </authorList>
    </citation>
    <scope>NUCLEOTIDE SEQUENCE [LARGE SCALE GENOMIC DNA]</scope>
</reference>
<dbReference type="Pfam" id="PF01250">
    <property type="entry name" value="Ribosomal_S6"/>
    <property type="match status" value="1"/>
</dbReference>
<sequence length="98" mass="11865">VKHYEIMYLVHEAKVGELKEIVDKFTGFVKEKKGRIWRFNDWGMRRLAYKIKKTWHANYILMNIEVGSEYINELNALLEKDERIIRHMIITRKKAISK</sequence>
<dbReference type="GO" id="GO:0005737">
    <property type="term" value="C:cytoplasm"/>
    <property type="evidence" value="ECO:0007669"/>
    <property type="project" value="UniProtKB-ARBA"/>
</dbReference>
<dbReference type="CDD" id="cd00473">
    <property type="entry name" value="bS6"/>
    <property type="match status" value="1"/>
</dbReference>
<dbReference type="GO" id="GO:0070181">
    <property type="term" value="F:small ribosomal subunit rRNA binding"/>
    <property type="evidence" value="ECO:0000318"/>
    <property type="project" value="GO_Central"/>
</dbReference>
<feature type="non-terminal residue" evidence="7">
    <location>
        <position position="98"/>
    </location>
</feature>
<evidence type="ECO:0000256" key="1">
    <source>
        <dbReference type="ARBA" id="ARBA00009512"/>
    </source>
</evidence>
<dbReference type="Proteomes" id="UP000001514">
    <property type="component" value="Unassembled WGS sequence"/>
</dbReference>
<dbReference type="AlphaFoldDB" id="D8R3V7"/>
<dbReference type="InterPro" id="IPR035980">
    <property type="entry name" value="Ribosomal_bS6_sf"/>
</dbReference>
<accession>D8R3V7</accession>
<evidence type="ECO:0008006" key="9">
    <source>
        <dbReference type="Google" id="ProtNLM"/>
    </source>
</evidence>
<keyword evidence="3" id="KW-0694">RNA-binding</keyword>
<dbReference type="Gramene" id="EFJ33005">
    <property type="protein sequence ID" value="EFJ33005"/>
    <property type="gene ID" value="SELMODRAFT_7735"/>
</dbReference>
<evidence type="ECO:0000313" key="8">
    <source>
        <dbReference type="Proteomes" id="UP000001514"/>
    </source>
</evidence>
<dbReference type="EMBL" id="GL377575">
    <property type="protein sequence ID" value="EFJ30318.1"/>
    <property type="molecule type" value="Genomic_DNA"/>
</dbReference>
<dbReference type="GO" id="GO:0006412">
    <property type="term" value="P:translation"/>
    <property type="evidence" value="ECO:0007669"/>
    <property type="project" value="InterPro"/>
</dbReference>
<name>D8R3V7_SELML</name>
<dbReference type="OrthoDB" id="669828at2759"/>
<dbReference type="InterPro" id="IPR014717">
    <property type="entry name" value="Transl_elong_EF1B/ribsomal_bS6"/>
</dbReference>
<dbReference type="PROSITE" id="PS01048">
    <property type="entry name" value="RIBOSOMAL_S6"/>
    <property type="match status" value="1"/>
</dbReference>
<dbReference type="Gene3D" id="3.30.70.60">
    <property type="match status" value="1"/>
</dbReference>
<dbReference type="InterPro" id="IPR020815">
    <property type="entry name" value="Ribosomal_bS6_CS"/>
</dbReference>
<dbReference type="STRING" id="88036.D8R3V7"/>
<organism evidence="8">
    <name type="scientific">Selaginella moellendorffii</name>
    <name type="common">Spikemoss</name>
    <dbReference type="NCBI Taxonomy" id="88036"/>
    <lineage>
        <taxon>Eukaryota</taxon>
        <taxon>Viridiplantae</taxon>
        <taxon>Streptophyta</taxon>
        <taxon>Embryophyta</taxon>
        <taxon>Tracheophyta</taxon>
        <taxon>Lycopodiopsida</taxon>
        <taxon>Selaginellales</taxon>
        <taxon>Selaginellaceae</taxon>
        <taxon>Selaginella</taxon>
    </lineage>
</organism>
<dbReference type="SUPFAM" id="SSF54995">
    <property type="entry name" value="Ribosomal protein S6"/>
    <property type="match status" value="1"/>
</dbReference>
<dbReference type="PANTHER" id="PTHR21011">
    <property type="entry name" value="MITOCHONDRIAL 28S RIBOSOMAL PROTEIN S6"/>
    <property type="match status" value="1"/>
</dbReference>
<dbReference type="NCBIfam" id="TIGR00166">
    <property type="entry name" value="S6"/>
    <property type="match status" value="1"/>
</dbReference>
<dbReference type="Gramene" id="EFJ30318">
    <property type="protein sequence ID" value="EFJ30318"/>
    <property type="gene ID" value="SELMODRAFT_7736"/>
</dbReference>
<feature type="non-terminal residue" evidence="7">
    <location>
        <position position="1"/>
    </location>
</feature>
<keyword evidence="4" id="KW-0689">Ribosomal protein</keyword>
<dbReference type="PANTHER" id="PTHR21011:SF1">
    <property type="entry name" value="SMALL RIBOSOMAL SUBUNIT PROTEIN BS6M"/>
    <property type="match status" value="1"/>
</dbReference>
<dbReference type="OMA" id="AFYECVL"/>
<keyword evidence="5" id="KW-0687">Ribonucleoprotein</keyword>
<dbReference type="HOGENOM" id="CLU_113441_6_1_1"/>
<proteinExistence type="inferred from homology"/>
<keyword evidence="2" id="KW-0699">rRNA-binding</keyword>
<evidence type="ECO:0000256" key="3">
    <source>
        <dbReference type="ARBA" id="ARBA00022884"/>
    </source>
</evidence>
<dbReference type="InParanoid" id="D8R3V7"/>
<dbReference type="InterPro" id="IPR020814">
    <property type="entry name" value="Ribosomal_S6_plastid/chlpt"/>
</dbReference>
<evidence type="ECO:0000256" key="4">
    <source>
        <dbReference type="ARBA" id="ARBA00022980"/>
    </source>
</evidence>
<evidence type="ECO:0000313" key="7">
    <source>
        <dbReference type="EMBL" id="EFJ33005.1"/>
    </source>
</evidence>
<dbReference type="EMBL" id="GL377571">
    <property type="protein sequence ID" value="EFJ33005.1"/>
    <property type="molecule type" value="Genomic_DNA"/>
</dbReference>
<evidence type="ECO:0000256" key="2">
    <source>
        <dbReference type="ARBA" id="ARBA00022730"/>
    </source>
</evidence>